<dbReference type="Proteomes" id="UP000183275">
    <property type="component" value="Unassembled WGS sequence"/>
</dbReference>
<dbReference type="STRING" id="1202768.SAMN05216285_2271"/>
<protein>
    <submittedName>
        <fullName evidence="1">Uncharacterized protein</fullName>
    </submittedName>
</protein>
<proteinExistence type="predicted"/>
<gene>
    <name evidence="1" type="ORF">SAMN05216285_2271</name>
</gene>
<accession>A0A1I0P969</accession>
<keyword evidence="2" id="KW-1185">Reference proteome</keyword>
<dbReference type="AlphaFoldDB" id="A0A1I0P969"/>
<sequence length="49" mass="5141">MSFATDGTGPFCGALSCTDGADVVIDHPKHGERLACNKCATGYVVIRRV</sequence>
<evidence type="ECO:0000313" key="1">
    <source>
        <dbReference type="EMBL" id="SEW10606.1"/>
    </source>
</evidence>
<reference evidence="2" key="1">
    <citation type="submission" date="2016-10" db="EMBL/GenBank/DDBJ databases">
        <authorList>
            <person name="Varghese N."/>
        </authorList>
    </citation>
    <scope>NUCLEOTIDE SEQUENCE [LARGE SCALE GENOMIC DNA]</scope>
    <source>
        <strain evidence="2">CGMCC 1.12284</strain>
    </source>
</reference>
<evidence type="ECO:0000313" key="2">
    <source>
        <dbReference type="Proteomes" id="UP000183275"/>
    </source>
</evidence>
<name>A0A1I0P969_9EURY</name>
<dbReference type="OrthoDB" id="229973at2157"/>
<dbReference type="EMBL" id="FOIS01000003">
    <property type="protein sequence ID" value="SEW10606.1"/>
    <property type="molecule type" value="Genomic_DNA"/>
</dbReference>
<dbReference type="RefSeq" id="WP_173424934.1">
    <property type="nucleotide sequence ID" value="NZ_FOIS01000003.1"/>
</dbReference>
<organism evidence="1 2">
    <name type="scientific">Natrinema salifodinae</name>
    <dbReference type="NCBI Taxonomy" id="1202768"/>
    <lineage>
        <taxon>Archaea</taxon>
        <taxon>Methanobacteriati</taxon>
        <taxon>Methanobacteriota</taxon>
        <taxon>Stenosarchaea group</taxon>
        <taxon>Halobacteria</taxon>
        <taxon>Halobacteriales</taxon>
        <taxon>Natrialbaceae</taxon>
        <taxon>Natrinema</taxon>
    </lineage>
</organism>